<dbReference type="SMART" id="SM00886">
    <property type="entry name" value="Dabb"/>
    <property type="match status" value="1"/>
</dbReference>
<sequence length="101" mass="12109">MIRHIVMFKFKEEAEGRSKKENIDIAKKMFMELKNEITYIFKDEVKINSEEADSSNYDLIYIADFNNIEELNKYSVHPEHLKLVSFIKNVREERACIDFEI</sequence>
<dbReference type="AlphaFoldDB" id="A0A343JF96"/>
<dbReference type="InterPro" id="IPR011008">
    <property type="entry name" value="Dimeric_a/b-barrel"/>
</dbReference>
<name>A0A343JF96_9CLOT</name>
<feature type="domain" description="Stress-response A/B barrel" evidence="1">
    <location>
        <begin position="2"/>
        <end position="99"/>
    </location>
</feature>
<dbReference type="InterPro" id="IPR013097">
    <property type="entry name" value="Dabb"/>
</dbReference>
<protein>
    <recommendedName>
        <fullName evidence="1">Stress-response A/B barrel domain-containing protein</fullName>
    </recommendedName>
</protein>
<dbReference type="RefSeq" id="WP_119866328.1">
    <property type="nucleotide sequence ID" value="NZ_CP016786.1"/>
</dbReference>
<gene>
    <name evidence="2" type="ORF">BEN51_12275</name>
</gene>
<evidence type="ECO:0000313" key="3">
    <source>
        <dbReference type="Proteomes" id="UP000264883"/>
    </source>
</evidence>
<dbReference type="Gene3D" id="3.30.70.100">
    <property type="match status" value="1"/>
</dbReference>
<proteinExistence type="predicted"/>
<dbReference type="EMBL" id="CP016786">
    <property type="protein sequence ID" value="ASW44204.1"/>
    <property type="molecule type" value="Genomic_DNA"/>
</dbReference>
<evidence type="ECO:0000313" key="2">
    <source>
        <dbReference type="EMBL" id="ASW44204.1"/>
    </source>
</evidence>
<keyword evidence="3" id="KW-1185">Reference proteome</keyword>
<evidence type="ECO:0000259" key="1">
    <source>
        <dbReference type="PROSITE" id="PS51502"/>
    </source>
</evidence>
<dbReference type="SUPFAM" id="SSF54909">
    <property type="entry name" value="Dimeric alpha+beta barrel"/>
    <property type="match status" value="1"/>
</dbReference>
<dbReference type="OrthoDB" id="9808130at2"/>
<organism evidence="2 3">
    <name type="scientific">Clostridium isatidis</name>
    <dbReference type="NCBI Taxonomy" id="182773"/>
    <lineage>
        <taxon>Bacteria</taxon>
        <taxon>Bacillati</taxon>
        <taxon>Bacillota</taxon>
        <taxon>Clostridia</taxon>
        <taxon>Eubacteriales</taxon>
        <taxon>Clostridiaceae</taxon>
        <taxon>Clostridium</taxon>
    </lineage>
</organism>
<dbReference type="Pfam" id="PF07876">
    <property type="entry name" value="Dabb"/>
    <property type="match status" value="1"/>
</dbReference>
<dbReference type="PANTHER" id="PTHR37832">
    <property type="entry name" value="BLL2683 PROTEIN"/>
    <property type="match status" value="1"/>
</dbReference>
<accession>A0A343JF96</accession>
<dbReference type="PANTHER" id="PTHR37832:SF1">
    <property type="entry name" value="STRESS-RESPONSE A_B BARREL DOMAIN-CONTAINING PROTEIN"/>
    <property type="match status" value="1"/>
</dbReference>
<reference evidence="2 3" key="1">
    <citation type="submission" date="2016-08" db="EMBL/GenBank/DDBJ databases">
        <title>Complete Genome Sequence Of The Indigo Reducing Clostridium isatidis DSM15098.</title>
        <authorList>
            <person name="Little G.T."/>
            <person name="Minton N.P."/>
        </authorList>
    </citation>
    <scope>NUCLEOTIDE SEQUENCE [LARGE SCALE GENOMIC DNA]</scope>
    <source>
        <strain evidence="2 3">DSM 15098</strain>
    </source>
</reference>
<dbReference type="KEGG" id="cia:BEN51_12275"/>
<dbReference type="PROSITE" id="PS51502">
    <property type="entry name" value="S_R_A_B_BARREL"/>
    <property type="match status" value="1"/>
</dbReference>
<dbReference type="Proteomes" id="UP000264883">
    <property type="component" value="Chromosome"/>
</dbReference>